<dbReference type="NCBIfam" id="TIGR02737">
    <property type="entry name" value="caa3_CtaG"/>
    <property type="match status" value="1"/>
</dbReference>
<evidence type="ECO:0000313" key="7">
    <source>
        <dbReference type="EMBL" id="PLT44558.1"/>
    </source>
</evidence>
<keyword evidence="2" id="KW-1003">Cell membrane</keyword>
<feature type="transmembrane region" description="Helical" evidence="6">
    <location>
        <begin position="85"/>
        <end position="104"/>
    </location>
</feature>
<evidence type="ECO:0000256" key="2">
    <source>
        <dbReference type="ARBA" id="ARBA00022475"/>
    </source>
</evidence>
<comment type="caution">
    <text evidence="7">The sequence shown here is derived from an EMBL/GenBank/DDBJ whole genome shotgun (WGS) entry which is preliminary data.</text>
</comment>
<evidence type="ECO:0000256" key="4">
    <source>
        <dbReference type="ARBA" id="ARBA00022989"/>
    </source>
</evidence>
<name>A0A2N5N2J5_9BACL</name>
<keyword evidence="4 6" id="KW-1133">Transmembrane helix</keyword>
<evidence type="ECO:0000256" key="5">
    <source>
        <dbReference type="ARBA" id="ARBA00023136"/>
    </source>
</evidence>
<proteinExistence type="predicted"/>
<gene>
    <name evidence="7" type="ORF">B8V81_2989</name>
</gene>
<feature type="transmembrane region" description="Helical" evidence="6">
    <location>
        <begin position="155"/>
        <end position="174"/>
    </location>
</feature>
<keyword evidence="5 6" id="KW-0472">Membrane</keyword>
<feature type="transmembrane region" description="Helical" evidence="6">
    <location>
        <begin position="256"/>
        <end position="281"/>
    </location>
</feature>
<comment type="subcellular location">
    <subcellularLocation>
        <location evidence="1">Cell membrane</location>
        <topology evidence="1">Multi-pass membrane protein</topology>
    </subcellularLocation>
</comment>
<evidence type="ECO:0000256" key="1">
    <source>
        <dbReference type="ARBA" id="ARBA00004651"/>
    </source>
</evidence>
<dbReference type="EMBL" id="NFEZ01000004">
    <property type="protein sequence ID" value="PLT44558.1"/>
    <property type="molecule type" value="Genomic_DNA"/>
</dbReference>
<sequence length="298" mass="34269">MLGLEYFSFKALWSPWLLFIMLAMLIGYFYLIGPWRQKHHPLEKRPSFWQQVMAVSGLVLLYLAQGGPLNLLGHLMFSFHMANMSISYLIAPPLLILGTPAYIWRSAFGAPFWKRLSPVMNPIFSLLLFNVLFSLYHLPDIHDYVMTRYWLHEAYYLALFIAAMIMWWQITSPVPEWTRLNGLRKMAYVFASGVLLTPACALIIFAGESMYAVYNDPNVWAQAMSFCVSGDTKWLLDNFQGPMFFNLMSAKEDQQLGGILMKLVQEIMYGCILGIIFAQWYRHENAGNDSDVRGADPV</sequence>
<evidence type="ECO:0000256" key="6">
    <source>
        <dbReference type="SAM" id="Phobius"/>
    </source>
</evidence>
<feature type="transmembrane region" description="Helical" evidence="6">
    <location>
        <begin position="116"/>
        <end position="135"/>
    </location>
</feature>
<dbReference type="InterPro" id="IPR014108">
    <property type="entry name" value="Caa3-assmbl_CtaG"/>
</dbReference>
<dbReference type="Proteomes" id="UP000234789">
    <property type="component" value="Unassembled WGS sequence"/>
</dbReference>
<feature type="transmembrane region" description="Helical" evidence="6">
    <location>
        <begin position="52"/>
        <end position="73"/>
    </location>
</feature>
<feature type="transmembrane region" description="Helical" evidence="6">
    <location>
        <begin position="12"/>
        <end position="31"/>
    </location>
</feature>
<dbReference type="InterPro" id="IPR019108">
    <property type="entry name" value="Caa3_assmbl_CtaG-rel"/>
</dbReference>
<feature type="transmembrane region" description="Helical" evidence="6">
    <location>
        <begin position="186"/>
        <end position="207"/>
    </location>
</feature>
<keyword evidence="8" id="KW-1185">Reference proteome</keyword>
<keyword evidence="3 6" id="KW-0812">Transmembrane</keyword>
<evidence type="ECO:0000256" key="3">
    <source>
        <dbReference type="ARBA" id="ARBA00022692"/>
    </source>
</evidence>
<evidence type="ECO:0000313" key="8">
    <source>
        <dbReference type="Proteomes" id="UP000234789"/>
    </source>
</evidence>
<dbReference type="RefSeq" id="WP_028600336.1">
    <property type="nucleotide sequence ID" value="NZ_BIMM01000038.1"/>
</dbReference>
<accession>A0A2N5N2J5</accession>
<protein>
    <submittedName>
        <fullName evidence="7">CtaG protein</fullName>
    </submittedName>
</protein>
<dbReference type="GO" id="GO:0005886">
    <property type="term" value="C:plasma membrane"/>
    <property type="evidence" value="ECO:0007669"/>
    <property type="project" value="UniProtKB-SubCell"/>
</dbReference>
<dbReference type="Pfam" id="PF09678">
    <property type="entry name" value="Caa3_CtaG"/>
    <property type="match status" value="1"/>
</dbReference>
<organism evidence="7 8">
    <name type="scientific">Paenibacillus pasadenensis</name>
    <dbReference type="NCBI Taxonomy" id="217090"/>
    <lineage>
        <taxon>Bacteria</taxon>
        <taxon>Bacillati</taxon>
        <taxon>Bacillota</taxon>
        <taxon>Bacilli</taxon>
        <taxon>Bacillales</taxon>
        <taxon>Paenibacillaceae</taxon>
        <taxon>Paenibacillus</taxon>
    </lineage>
</organism>
<reference evidence="7 8" key="1">
    <citation type="submission" date="2017-05" db="EMBL/GenBank/DDBJ databases">
        <title>Functional genome analysis of Paenibacillus pasadenensis strain R16: insights on endophytic life style and antifungal activity.</title>
        <authorList>
            <person name="Passera A."/>
            <person name="Marcolungo L."/>
            <person name="Casati P."/>
            <person name="Brasca M."/>
            <person name="Quaglino F."/>
            <person name="Delledonne M."/>
        </authorList>
    </citation>
    <scope>NUCLEOTIDE SEQUENCE [LARGE SCALE GENOMIC DNA]</scope>
    <source>
        <strain evidence="7 8">R16</strain>
    </source>
</reference>
<dbReference type="AlphaFoldDB" id="A0A2N5N2J5"/>
<dbReference type="OrthoDB" id="128422at2"/>